<accession>A0A9D4MER7</accession>
<organism evidence="1 2">
    <name type="scientific">Dreissena polymorpha</name>
    <name type="common">Zebra mussel</name>
    <name type="synonym">Mytilus polymorpha</name>
    <dbReference type="NCBI Taxonomy" id="45954"/>
    <lineage>
        <taxon>Eukaryota</taxon>
        <taxon>Metazoa</taxon>
        <taxon>Spiralia</taxon>
        <taxon>Lophotrochozoa</taxon>
        <taxon>Mollusca</taxon>
        <taxon>Bivalvia</taxon>
        <taxon>Autobranchia</taxon>
        <taxon>Heteroconchia</taxon>
        <taxon>Euheterodonta</taxon>
        <taxon>Imparidentia</taxon>
        <taxon>Neoheterodontei</taxon>
        <taxon>Myida</taxon>
        <taxon>Dreissenoidea</taxon>
        <taxon>Dreissenidae</taxon>
        <taxon>Dreissena</taxon>
    </lineage>
</organism>
<comment type="caution">
    <text evidence="1">The sequence shown here is derived from an EMBL/GenBank/DDBJ whole genome shotgun (WGS) entry which is preliminary data.</text>
</comment>
<reference evidence="1" key="1">
    <citation type="journal article" date="2019" name="bioRxiv">
        <title>The Genome of the Zebra Mussel, Dreissena polymorpha: A Resource for Invasive Species Research.</title>
        <authorList>
            <person name="McCartney M.A."/>
            <person name="Auch B."/>
            <person name="Kono T."/>
            <person name="Mallez S."/>
            <person name="Zhang Y."/>
            <person name="Obille A."/>
            <person name="Becker A."/>
            <person name="Abrahante J.E."/>
            <person name="Garbe J."/>
            <person name="Badalamenti J.P."/>
            <person name="Herman A."/>
            <person name="Mangelson H."/>
            <person name="Liachko I."/>
            <person name="Sullivan S."/>
            <person name="Sone E.D."/>
            <person name="Koren S."/>
            <person name="Silverstein K.A.T."/>
            <person name="Beckman K.B."/>
            <person name="Gohl D.M."/>
        </authorList>
    </citation>
    <scope>NUCLEOTIDE SEQUENCE</scope>
    <source>
        <strain evidence="1">Duluth1</strain>
        <tissue evidence="1">Whole animal</tissue>
    </source>
</reference>
<evidence type="ECO:0000313" key="1">
    <source>
        <dbReference type="EMBL" id="KAH3874825.1"/>
    </source>
</evidence>
<gene>
    <name evidence="1" type="ORF">DPMN_038078</name>
</gene>
<reference evidence="1" key="2">
    <citation type="submission" date="2020-11" db="EMBL/GenBank/DDBJ databases">
        <authorList>
            <person name="McCartney M.A."/>
            <person name="Auch B."/>
            <person name="Kono T."/>
            <person name="Mallez S."/>
            <person name="Becker A."/>
            <person name="Gohl D.M."/>
            <person name="Silverstein K.A.T."/>
            <person name="Koren S."/>
            <person name="Bechman K.B."/>
            <person name="Herman A."/>
            <person name="Abrahante J.E."/>
            <person name="Garbe J."/>
        </authorList>
    </citation>
    <scope>NUCLEOTIDE SEQUENCE</scope>
    <source>
        <strain evidence="1">Duluth1</strain>
        <tissue evidence="1">Whole animal</tissue>
    </source>
</reference>
<keyword evidence="2" id="KW-1185">Reference proteome</keyword>
<dbReference type="AlphaFoldDB" id="A0A9D4MER7"/>
<name>A0A9D4MER7_DREPO</name>
<protein>
    <submittedName>
        <fullName evidence="1">Uncharacterized protein</fullName>
    </submittedName>
</protein>
<sequence>MTLLKQVIYVSTSFGYVEKSVQQDFFINKQTDPPPDWNINVTVKSIVLTNKYAHVGNLFQQIRIFKLSRNINETKISSSFTTFHDDQTINVACCVLTRQNVDDA</sequence>
<dbReference type="EMBL" id="JAIWYP010000002">
    <property type="protein sequence ID" value="KAH3874825.1"/>
    <property type="molecule type" value="Genomic_DNA"/>
</dbReference>
<dbReference type="Proteomes" id="UP000828390">
    <property type="component" value="Unassembled WGS sequence"/>
</dbReference>
<evidence type="ECO:0000313" key="2">
    <source>
        <dbReference type="Proteomes" id="UP000828390"/>
    </source>
</evidence>
<proteinExistence type="predicted"/>